<gene>
    <name evidence="2" type="ORF">I79_023950</name>
</gene>
<reference evidence="3" key="1">
    <citation type="journal article" date="2011" name="Nat. Biotechnol.">
        <title>The genomic sequence of the Chinese hamster ovary (CHO)-K1 cell line.</title>
        <authorList>
            <person name="Xu X."/>
            <person name="Nagarajan H."/>
            <person name="Lewis N.E."/>
            <person name="Pan S."/>
            <person name="Cai Z."/>
            <person name="Liu X."/>
            <person name="Chen W."/>
            <person name="Xie M."/>
            <person name="Wang W."/>
            <person name="Hammond S."/>
            <person name="Andersen M.R."/>
            <person name="Neff N."/>
            <person name="Passarelli B."/>
            <person name="Koh W."/>
            <person name="Fan H.C."/>
            <person name="Wang J."/>
            <person name="Gui Y."/>
            <person name="Lee K.H."/>
            <person name="Betenbaugh M.J."/>
            <person name="Quake S.R."/>
            <person name="Famili I."/>
            <person name="Palsson B.O."/>
            <person name="Wang J."/>
        </authorList>
    </citation>
    <scope>NUCLEOTIDE SEQUENCE [LARGE SCALE GENOMIC DNA]</scope>
    <source>
        <strain evidence="3">CHO K1 cell line</strain>
    </source>
</reference>
<organism evidence="2 3">
    <name type="scientific">Cricetulus griseus</name>
    <name type="common">Chinese hamster</name>
    <name type="synonym">Cricetulus barabensis griseus</name>
    <dbReference type="NCBI Taxonomy" id="10029"/>
    <lineage>
        <taxon>Eukaryota</taxon>
        <taxon>Metazoa</taxon>
        <taxon>Chordata</taxon>
        <taxon>Craniata</taxon>
        <taxon>Vertebrata</taxon>
        <taxon>Euteleostomi</taxon>
        <taxon>Mammalia</taxon>
        <taxon>Eutheria</taxon>
        <taxon>Euarchontoglires</taxon>
        <taxon>Glires</taxon>
        <taxon>Rodentia</taxon>
        <taxon>Myomorpha</taxon>
        <taxon>Muroidea</taxon>
        <taxon>Cricetidae</taxon>
        <taxon>Cricetinae</taxon>
        <taxon>Cricetulus</taxon>
    </lineage>
</organism>
<feature type="compositionally biased region" description="Polar residues" evidence="1">
    <location>
        <begin position="18"/>
        <end position="38"/>
    </location>
</feature>
<dbReference type="EMBL" id="JH003256">
    <property type="protein sequence ID" value="EGV98985.1"/>
    <property type="molecule type" value="Genomic_DNA"/>
</dbReference>
<protein>
    <submittedName>
        <fullName evidence="2">Uncharacterized protein</fullName>
    </submittedName>
</protein>
<name>G3IJB7_CRIGR</name>
<dbReference type="AlphaFoldDB" id="G3IJB7"/>
<evidence type="ECO:0000313" key="3">
    <source>
        <dbReference type="Proteomes" id="UP000001075"/>
    </source>
</evidence>
<sequence length="84" mass="9462">MTPDHTALHFCMEKFKGSQAQHSRTERQTQQSLMGAMATQSPELHRLRTGGQYQATQQVYESPALLKKLSVGNRGWLPTKNTTC</sequence>
<dbReference type="Proteomes" id="UP000001075">
    <property type="component" value="Unassembled WGS sequence"/>
</dbReference>
<evidence type="ECO:0000313" key="2">
    <source>
        <dbReference type="EMBL" id="EGV98985.1"/>
    </source>
</evidence>
<accession>G3IJB7</accession>
<evidence type="ECO:0000256" key="1">
    <source>
        <dbReference type="SAM" id="MobiDB-lite"/>
    </source>
</evidence>
<proteinExistence type="predicted"/>
<feature type="region of interest" description="Disordered" evidence="1">
    <location>
        <begin position="15"/>
        <end position="38"/>
    </location>
</feature>
<dbReference type="InParanoid" id="G3IJB7"/>